<sequence length="468" mass="49489">MSSEGRGSEGRGGGHSSQARGRRMATKGRPRPAPVEVAQAPSQDDIGVEARVVAGILLNAALEKRNGLDEALSQPAARALEPVDRAFARAVAMAALRRLGEIDQILNRRLQKSPPEAVRTLMRIALAQTLVLETPAFAAVSTAVKLAERDPKTRPYKNLVNAVLRGVGRDGPGLTTAESNLPDWIAARWKATYGEAALTGLALAAREEPATDLSLKPGVDPAAVAAAVEGEALEGGTVRTGRRGDVATWPGFDDGDWWVQDAAAAVPGRLLGVKPGETALDMCAAPGGKTLQLAAAGASVVALDRSAPRLKRLSQNLERTGLTAEVIAVPAEDWEDDRSFDAVLLDAPCTATGTFRRNPEVLRATKPAEVAKLADVQHRLLDAAAERVKPGGRLVYCTCSLEREEGETQVIAFLRRNPGFRTVAADPAALGAPPEALTPEGWLRILPSMWAEHGGLDGFFAAKLERIA</sequence>
<dbReference type="InterPro" id="IPR049560">
    <property type="entry name" value="MeTrfase_RsmB-F_NOP2_cat"/>
</dbReference>
<evidence type="ECO:0000256" key="1">
    <source>
        <dbReference type="ARBA" id="ARBA00007494"/>
    </source>
</evidence>
<dbReference type="GO" id="GO:0008173">
    <property type="term" value="F:RNA methyltransferase activity"/>
    <property type="evidence" value="ECO:0007669"/>
    <property type="project" value="InterPro"/>
</dbReference>
<comment type="similarity">
    <text evidence="1 6">Belongs to the class I-like SAM-binding methyltransferase superfamily. RsmB/NOP family.</text>
</comment>
<protein>
    <submittedName>
        <fullName evidence="9">Methyltransferase domain-containing protein</fullName>
    </submittedName>
</protein>
<evidence type="ECO:0000256" key="3">
    <source>
        <dbReference type="ARBA" id="ARBA00022679"/>
    </source>
</evidence>
<dbReference type="FunFam" id="3.40.50.150:FF:000257">
    <property type="entry name" value="16S rRNA methyltransferase"/>
    <property type="match status" value="1"/>
</dbReference>
<evidence type="ECO:0000256" key="7">
    <source>
        <dbReference type="SAM" id="MobiDB-lite"/>
    </source>
</evidence>
<organism evidence="9 10">
    <name type="scientific">Brevundimonas mediterranea</name>
    <dbReference type="NCBI Taxonomy" id="74329"/>
    <lineage>
        <taxon>Bacteria</taxon>
        <taxon>Pseudomonadati</taxon>
        <taxon>Pseudomonadota</taxon>
        <taxon>Alphaproteobacteria</taxon>
        <taxon>Caulobacterales</taxon>
        <taxon>Caulobacteraceae</taxon>
        <taxon>Brevundimonas</taxon>
    </lineage>
</organism>
<feature type="binding site" evidence="6">
    <location>
        <position position="346"/>
    </location>
    <ligand>
        <name>S-adenosyl-L-methionine</name>
        <dbReference type="ChEBI" id="CHEBI:59789"/>
    </ligand>
</feature>
<evidence type="ECO:0000256" key="6">
    <source>
        <dbReference type="PROSITE-ProRule" id="PRU01023"/>
    </source>
</evidence>
<dbReference type="KEGG" id="bmed:GYM46_07165"/>
<dbReference type="GO" id="GO:0003723">
    <property type="term" value="F:RNA binding"/>
    <property type="evidence" value="ECO:0007669"/>
    <property type="project" value="UniProtKB-UniRule"/>
</dbReference>
<dbReference type="SUPFAM" id="SSF53335">
    <property type="entry name" value="S-adenosyl-L-methionine-dependent methyltransferases"/>
    <property type="match status" value="1"/>
</dbReference>
<dbReference type="GO" id="GO:0001510">
    <property type="term" value="P:RNA methylation"/>
    <property type="evidence" value="ECO:0007669"/>
    <property type="project" value="InterPro"/>
</dbReference>
<gene>
    <name evidence="9" type="ORF">GYM46_07165</name>
</gene>
<dbReference type="GO" id="GO:0006355">
    <property type="term" value="P:regulation of DNA-templated transcription"/>
    <property type="evidence" value="ECO:0007669"/>
    <property type="project" value="InterPro"/>
</dbReference>
<feature type="active site" description="Nucleophile" evidence="6">
    <location>
        <position position="399"/>
    </location>
</feature>
<feature type="binding site" evidence="6">
    <location>
        <position position="304"/>
    </location>
    <ligand>
        <name>S-adenosyl-L-methionine</name>
        <dbReference type="ChEBI" id="CHEBI:59789"/>
    </ligand>
</feature>
<feature type="domain" description="SAM-dependent MTase RsmB/NOP-type" evidence="8">
    <location>
        <begin position="185"/>
        <end position="467"/>
    </location>
</feature>
<dbReference type="AlphaFoldDB" id="A0AB37E767"/>
<dbReference type="Gene3D" id="3.40.50.150">
    <property type="entry name" value="Vaccinia Virus protein VP39"/>
    <property type="match status" value="1"/>
</dbReference>
<dbReference type="PANTHER" id="PTHR22807:SF61">
    <property type="entry name" value="NOL1_NOP2_SUN FAMILY PROTEIN _ ANTITERMINATION NUSB DOMAIN-CONTAINING PROTEIN"/>
    <property type="match status" value="1"/>
</dbReference>
<reference evidence="9 10" key="1">
    <citation type="submission" date="2020-01" db="EMBL/GenBank/DDBJ databases">
        <authorList>
            <person name="Wang S."/>
        </authorList>
    </citation>
    <scope>NUCLEOTIDE SEQUENCE [LARGE SCALE GENOMIC DNA]</scope>
    <source>
        <strain evidence="9 10">D151-2-6</strain>
    </source>
</reference>
<dbReference type="InterPro" id="IPR035926">
    <property type="entry name" value="NusB-like_sf"/>
</dbReference>
<dbReference type="InterPro" id="IPR018314">
    <property type="entry name" value="RsmB/NOL1/NOP2-like_CS"/>
</dbReference>
<keyword evidence="5 6" id="KW-0694">RNA-binding</keyword>
<dbReference type="InterPro" id="IPR001678">
    <property type="entry name" value="MeTrfase_RsmB-F_NOP2_dom"/>
</dbReference>
<dbReference type="CDD" id="cd02440">
    <property type="entry name" value="AdoMet_MTases"/>
    <property type="match status" value="1"/>
</dbReference>
<dbReference type="PANTHER" id="PTHR22807">
    <property type="entry name" value="NOP2 YEAST -RELATED NOL1/NOP2/FMU SUN DOMAIN-CONTAINING"/>
    <property type="match status" value="1"/>
</dbReference>
<dbReference type="InterPro" id="IPR006027">
    <property type="entry name" value="NusB_RsmB_TIM44"/>
</dbReference>
<dbReference type="InterPro" id="IPR023267">
    <property type="entry name" value="RCMT"/>
</dbReference>
<keyword evidence="2 6" id="KW-0489">Methyltransferase</keyword>
<feature type="binding site" evidence="6">
    <location>
        <begin position="283"/>
        <end position="289"/>
    </location>
    <ligand>
        <name>S-adenosyl-L-methionine</name>
        <dbReference type="ChEBI" id="CHEBI:59789"/>
    </ligand>
</feature>
<dbReference type="SUPFAM" id="SSF48013">
    <property type="entry name" value="NusB-like"/>
    <property type="match status" value="1"/>
</dbReference>
<feature type="region of interest" description="Disordered" evidence="7">
    <location>
        <begin position="1"/>
        <end position="42"/>
    </location>
</feature>
<dbReference type="PROSITE" id="PS51686">
    <property type="entry name" value="SAM_MT_RSMB_NOP"/>
    <property type="match status" value="1"/>
</dbReference>
<keyword evidence="4 6" id="KW-0949">S-adenosyl-L-methionine</keyword>
<comment type="caution">
    <text evidence="6">Lacks conserved residue(s) required for the propagation of feature annotation.</text>
</comment>
<name>A0AB37E767_9CAUL</name>
<dbReference type="PRINTS" id="PR02008">
    <property type="entry name" value="RCMTFAMILY"/>
</dbReference>
<dbReference type="Gene3D" id="1.10.940.10">
    <property type="entry name" value="NusB-like"/>
    <property type="match status" value="1"/>
</dbReference>
<accession>A0AB37E767</accession>
<evidence type="ECO:0000256" key="5">
    <source>
        <dbReference type="ARBA" id="ARBA00022884"/>
    </source>
</evidence>
<feature type="compositionally biased region" description="Basic residues" evidence="7">
    <location>
        <begin position="20"/>
        <end position="30"/>
    </location>
</feature>
<evidence type="ECO:0000313" key="9">
    <source>
        <dbReference type="EMBL" id="QIH72747.1"/>
    </source>
</evidence>
<dbReference type="Proteomes" id="UP000501325">
    <property type="component" value="Chromosome"/>
</dbReference>
<evidence type="ECO:0000256" key="4">
    <source>
        <dbReference type="ARBA" id="ARBA00022691"/>
    </source>
</evidence>
<evidence type="ECO:0000259" key="8">
    <source>
        <dbReference type="PROSITE" id="PS51686"/>
    </source>
</evidence>
<dbReference type="PROSITE" id="PS01153">
    <property type="entry name" value="NOL1_NOP2_SUN"/>
    <property type="match status" value="1"/>
</dbReference>
<keyword evidence="3 6" id="KW-0808">Transferase</keyword>
<dbReference type="InterPro" id="IPR029063">
    <property type="entry name" value="SAM-dependent_MTases_sf"/>
</dbReference>
<evidence type="ECO:0000256" key="2">
    <source>
        <dbReference type="ARBA" id="ARBA00022603"/>
    </source>
</evidence>
<evidence type="ECO:0000313" key="10">
    <source>
        <dbReference type="Proteomes" id="UP000501325"/>
    </source>
</evidence>
<proteinExistence type="inferred from homology"/>
<dbReference type="Pfam" id="PF01189">
    <property type="entry name" value="Methyltr_RsmB-F"/>
    <property type="match status" value="1"/>
</dbReference>
<dbReference type="EMBL" id="CP048751">
    <property type="protein sequence ID" value="QIH72747.1"/>
    <property type="molecule type" value="Genomic_DNA"/>
</dbReference>
<dbReference type="Pfam" id="PF01029">
    <property type="entry name" value="NusB"/>
    <property type="match status" value="1"/>
</dbReference>